<feature type="transmembrane region" description="Helical" evidence="9">
    <location>
        <begin position="73"/>
        <end position="89"/>
    </location>
</feature>
<feature type="transmembrane region" description="Helical" evidence="9">
    <location>
        <begin position="95"/>
        <end position="127"/>
    </location>
</feature>
<keyword evidence="3" id="KW-0597">Phosphoprotein</keyword>
<keyword evidence="6" id="KW-0418">Kinase</keyword>
<feature type="transmembrane region" description="Helical" evidence="9">
    <location>
        <begin position="44"/>
        <end position="61"/>
    </location>
</feature>
<accession>A0A537LEG6</accession>
<name>A0A537LEG6_9BACT</name>
<dbReference type="GO" id="GO:0005524">
    <property type="term" value="F:ATP binding"/>
    <property type="evidence" value="ECO:0007669"/>
    <property type="project" value="UniProtKB-KW"/>
</dbReference>
<gene>
    <name evidence="12" type="ORF">E6H01_01970</name>
</gene>
<dbReference type="AlphaFoldDB" id="A0A537LEG6"/>
<evidence type="ECO:0000256" key="6">
    <source>
        <dbReference type="ARBA" id="ARBA00022777"/>
    </source>
</evidence>
<evidence type="ECO:0000256" key="3">
    <source>
        <dbReference type="ARBA" id="ARBA00022553"/>
    </source>
</evidence>
<feature type="domain" description="GAF" evidence="10">
    <location>
        <begin position="348"/>
        <end position="487"/>
    </location>
</feature>
<sequence>MMARDRRDELLEFAHAALSLRWLALASLIALGTLTPVSVRTPPLFYVGILIYTLGLSLYAWRYADRAPQAAQIGVVFDTIAIGVGMQVATDPQVFSYFGFVTATVAGLLITRVATVAIAGVVGLLQFPLLPRSLFAPNLYVAWGVAALALQAAGQVAAVAATHLRRRVNLQGLLASLGRISGLASTTAEAGDRVLAEIIGFLGGGSGSLMLFDPQDGRLEILAAYRLGDVYRQVRPRLDEGIAGWVTQAGQPVLLTPGASAPFPLLRKEIGSSMCVPVSSGGRPLGVLNVNRATDRAWFSPDDLVTVGLAARHIADILFRAQHERAIAATLMNVTSSFIGVSRAILRDPAVLWPVLLDQTRSLTGAQFAVLALERQDTGTLDLVASRGIAGQAALSFLPGLLAASTDGRLHVAGEHPHAGPAGSGRSGADNSGPIVACVPLRLENRKVGAIGLGLPGGTPVLPHQLDAVATLVAGAVHTARTANRLADIGVVEERRRIAREMHDGLAQTLADAMLQTDLSAMTAQGNPAQVSGDLKELRVLLERGMRELREFLSELRREPETRGKLPAALEELGREFQRRDEIPTSVVVTGDAARLPSAAKYAILAIVRQALTNVRTHARATAVTIRAEIASDTCTTSVTDNGVGFDLSAFRAQPPGAQHLGLVSMEERAGLVGGQLEIDTAPGRGTTVRIRIPLGRSP</sequence>
<dbReference type="GO" id="GO:0016020">
    <property type="term" value="C:membrane"/>
    <property type="evidence" value="ECO:0007669"/>
    <property type="project" value="InterPro"/>
</dbReference>
<evidence type="ECO:0000256" key="8">
    <source>
        <dbReference type="ARBA" id="ARBA00023012"/>
    </source>
</evidence>
<keyword evidence="9" id="KW-0812">Transmembrane</keyword>
<evidence type="ECO:0000256" key="4">
    <source>
        <dbReference type="ARBA" id="ARBA00022679"/>
    </source>
</evidence>
<dbReference type="SMART" id="SM00387">
    <property type="entry name" value="HATPase_c"/>
    <property type="match status" value="1"/>
</dbReference>
<reference evidence="12 13" key="1">
    <citation type="journal article" date="2019" name="Nat. Microbiol.">
        <title>Mediterranean grassland soil C-N compound turnover is dependent on rainfall and depth, and is mediated by genomically divergent microorganisms.</title>
        <authorList>
            <person name="Diamond S."/>
            <person name="Andeer P.F."/>
            <person name="Li Z."/>
            <person name="Crits-Christoph A."/>
            <person name="Burstein D."/>
            <person name="Anantharaman K."/>
            <person name="Lane K.R."/>
            <person name="Thomas B.C."/>
            <person name="Pan C."/>
            <person name="Northen T.R."/>
            <person name="Banfield J.F."/>
        </authorList>
    </citation>
    <scope>NUCLEOTIDE SEQUENCE [LARGE SCALE GENOMIC DNA]</scope>
    <source>
        <strain evidence="12">NP_4</strain>
    </source>
</reference>
<evidence type="ECO:0000256" key="2">
    <source>
        <dbReference type="ARBA" id="ARBA00012438"/>
    </source>
</evidence>
<evidence type="ECO:0000313" key="13">
    <source>
        <dbReference type="Proteomes" id="UP000319353"/>
    </source>
</evidence>
<dbReference type="SUPFAM" id="SSF55874">
    <property type="entry name" value="ATPase domain of HSP90 chaperone/DNA topoisomerase II/histidine kinase"/>
    <property type="match status" value="1"/>
</dbReference>
<feature type="domain" description="Histidine kinase/HSP90-like ATPase" evidence="11">
    <location>
        <begin position="599"/>
        <end position="697"/>
    </location>
</feature>
<dbReference type="SMART" id="SM00065">
    <property type="entry name" value="GAF"/>
    <property type="match status" value="2"/>
</dbReference>
<evidence type="ECO:0000313" key="12">
    <source>
        <dbReference type="EMBL" id="TMJ06336.1"/>
    </source>
</evidence>
<dbReference type="PANTHER" id="PTHR24421">
    <property type="entry name" value="NITRATE/NITRITE SENSOR PROTEIN NARX-RELATED"/>
    <property type="match status" value="1"/>
</dbReference>
<dbReference type="Pfam" id="PF07730">
    <property type="entry name" value="HisKA_3"/>
    <property type="match status" value="1"/>
</dbReference>
<dbReference type="InterPro" id="IPR029016">
    <property type="entry name" value="GAF-like_dom_sf"/>
</dbReference>
<dbReference type="Pfam" id="PF13185">
    <property type="entry name" value="GAF_2"/>
    <property type="match status" value="1"/>
</dbReference>
<dbReference type="Gene3D" id="3.30.450.40">
    <property type="match status" value="1"/>
</dbReference>
<comment type="catalytic activity">
    <reaction evidence="1">
        <text>ATP + protein L-histidine = ADP + protein N-phospho-L-histidine.</text>
        <dbReference type="EC" id="2.7.13.3"/>
    </reaction>
</comment>
<dbReference type="PANTHER" id="PTHR24421:SF10">
    <property type="entry name" value="NITRATE_NITRITE SENSOR PROTEIN NARQ"/>
    <property type="match status" value="1"/>
</dbReference>
<dbReference type="CDD" id="cd16917">
    <property type="entry name" value="HATPase_UhpB-NarQ-NarX-like"/>
    <property type="match status" value="1"/>
</dbReference>
<keyword evidence="7" id="KW-0067">ATP-binding</keyword>
<dbReference type="GO" id="GO:0000155">
    <property type="term" value="F:phosphorelay sensor kinase activity"/>
    <property type="evidence" value="ECO:0007669"/>
    <property type="project" value="InterPro"/>
</dbReference>
<dbReference type="InterPro" id="IPR003018">
    <property type="entry name" value="GAF"/>
</dbReference>
<keyword evidence="8" id="KW-0902">Two-component regulatory system</keyword>
<feature type="transmembrane region" description="Helical" evidence="9">
    <location>
        <begin position="139"/>
        <end position="161"/>
    </location>
</feature>
<dbReference type="InterPro" id="IPR003594">
    <property type="entry name" value="HATPase_dom"/>
</dbReference>
<keyword evidence="5" id="KW-0547">Nucleotide-binding</keyword>
<evidence type="ECO:0000256" key="1">
    <source>
        <dbReference type="ARBA" id="ARBA00000085"/>
    </source>
</evidence>
<evidence type="ECO:0000256" key="7">
    <source>
        <dbReference type="ARBA" id="ARBA00022840"/>
    </source>
</evidence>
<dbReference type="EC" id="2.7.13.3" evidence="2"/>
<evidence type="ECO:0000259" key="10">
    <source>
        <dbReference type="SMART" id="SM00065"/>
    </source>
</evidence>
<dbReference type="Gene3D" id="1.20.5.1930">
    <property type="match status" value="1"/>
</dbReference>
<dbReference type="InterPro" id="IPR036890">
    <property type="entry name" value="HATPase_C_sf"/>
</dbReference>
<organism evidence="12 13">
    <name type="scientific">Candidatus Segetimicrobium genomatis</name>
    <dbReference type="NCBI Taxonomy" id="2569760"/>
    <lineage>
        <taxon>Bacteria</taxon>
        <taxon>Bacillati</taxon>
        <taxon>Candidatus Sysuimicrobiota</taxon>
        <taxon>Candidatus Sysuimicrobiia</taxon>
        <taxon>Candidatus Sysuimicrobiales</taxon>
        <taxon>Candidatus Segetimicrobiaceae</taxon>
        <taxon>Candidatus Segetimicrobium</taxon>
    </lineage>
</organism>
<evidence type="ECO:0000259" key="11">
    <source>
        <dbReference type="SMART" id="SM00387"/>
    </source>
</evidence>
<dbReference type="Pfam" id="PF02518">
    <property type="entry name" value="HATPase_c"/>
    <property type="match status" value="1"/>
</dbReference>
<dbReference type="InterPro" id="IPR050482">
    <property type="entry name" value="Sensor_HK_TwoCompSys"/>
</dbReference>
<dbReference type="InterPro" id="IPR011712">
    <property type="entry name" value="Sig_transdc_His_kin_sub3_dim/P"/>
</dbReference>
<evidence type="ECO:0000256" key="5">
    <source>
        <dbReference type="ARBA" id="ARBA00022741"/>
    </source>
</evidence>
<keyword evidence="9" id="KW-1133">Transmembrane helix</keyword>
<dbReference type="EMBL" id="VBAL01000016">
    <property type="protein sequence ID" value="TMJ06336.1"/>
    <property type="molecule type" value="Genomic_DNA"/>
</dbReference>
<evidence type="ECO:0000256" key="9">
    <source>
        <dbReference type="SAM" id="Phobius"/>
    </source>
</evidence>
<keyword evidence="4" id="KW-0808">Transferase</keyword>
<proteinExistence type="predicted"/>
<feature type="transmembrane region" description="Helical" evidence="9">
    <location>
        <begin position="20"/>
        <end position="38"/>
    </location>
</feature>
<comment type="caution">
    <text evidence="12">The sequence shown here is derived from an EMBL/GenBank/DDBJ whole genome shotgun (WGS) entry which is preliminary data.</text>
</comment>
<protein>
    <recommendedName>
        <fullName evidence="2">histidine kinase</fullName>
        <ecNumber evidence="2">2.7.13.3</ecNumber>
    </recommendedName>
</protein>
<dbReference type="Proteomes" id="UP000319353">
    <property type="component" value="Unassembled WGS sequence"/>
</dbReference>
<dbReference type="GO" id="GO:0046983">
    <property type="term" value="F:protein dimerization activity"/>
    <property type="evidence" value="ECO:0007669"/>
    <property type="project" value="InterPro"/>
</dbReference>
<keyword evidence="9" id="KW-0472">Membrane</keyword>
<dbReference type="Gene3D" id="3.30.565.10">
    <property type="entry name" value="Histidine kinase-like ATPase, C-terminal domain"/>
    <property type="match status" value="1"/>
</dbReference>
<feature type="domain" description="GAF" evidence="10">
    <location>
        <begin position="186"/>
        <end position="328"/>
    </location>
</feature>
<dbReference type="SUPFAM" id="SSF55781">
    <property type="entry name" value="GAF domain-like"/>
    <property type="match status" value="2"/>
</dbReference>